<dbReference type="InterPro" id="IPR053143">
    <property type="entry name" value="Arylsulfate_ST"/>
</dbReference>
<dbReference type="Pfam" id="PF14269">
    <property type="entry name" value="Arylsulfotran_2"/>
    <property type="match status" value="1"/>
</dbReference>
<dbReference type="InParanoid" id="A0A1Y2G563"/>
<keyword evidence="1" id="KW-1133">Transmembrane helix</keyword>
<name>A0A1Y2G563_9BASI</name>
<organism evidence="3 4">
    <name type="scientific">Leucosporidium creatinivorum</name>
    <dbReference type="NCBI Taxonomy" id="106004"/>
    <lineage>
        <taxon>Eukaryota</taxon>
        <taxon>Fungi</taxon>
        <taxon>Dikarya</taxon>
        <taxon>Basidiomycota</taxon>
        <taxon>Pucciniomycotina</taxon>
        <taxon>Microbotryomycetes</taxon>
        <taxon>Leucosporidiales</taxon>
        <taxon>Leucosporidium</taxon>
    </lineage>
</organism>
<dbReference type="AlphaFoldDB" id="A0A1Y2G563"/>
<feature type="transmembrane region" description="Helical" evidence="1">
    <location>
        <begin position="553"/>
        <end position="572"/>
    </location>
</feature>
<keyword evidence="1" id="KW-0472">Membrane</keyword>
<keyword evidence="4" id="KW-1185">Reference proteome</keyword>
<evidence type="ECO:0000313" key="3">
    <source>
        <dbReference type="EMBL" id="ORY90641.1"/>
    </source>
</evidence>
<feature type="chain" id="PRO_5012011140" evidence="2">
    <location>
        <begin position="39"/>
        <end position="630"/>
    </location>
</feature>
<protein>
    <submittedName>
        <fullName evidence="3">ASST-domain-containing protein</fullName>
    </submittedName>
</protein>
<sequence>MATSSSCQRGGAPFARRPLRALALAALSLSLFASTASATPIAEFVDPKTLVDLYEKGTFGVSPTTHYHSTGLAPPSLLTRTPKRGRTLSGSSDGGDQKLLTFIGARGADAVDPAPYLFDDDGELVWSGRKGNVMNFQKHVYKSQDVLVWYTGSEEYPGYGHGQWQIYDQTYTLIATVEAQRIGPNATDPHDFQITADNTAVIEYWDSRKADLSPLGGSADGYAFDCVVQEIDIESGDLLFQWSTRDHIPITETYYKLHEPHLGLTKETAFDAHHLNSVWKDDANNFLVGMRGSSTLYYISGSTGEVLWRLGGENSDFDVHESARFNFQHNAKIVGSGAEHTFLVTLFDNGANQYEQRVGEARGLILRVDKRFMRATVEHEFWPSFHGIATSEGSVQLLPNGNVVVGWGIVPYYSEYSPNGTLVHDVSLGAGGTTLHSYRATKAPWVGRPLTRPSFAIDPLRDDRAYASWNGATEVTHWRLLGGSRPKLLTRLEQTRKLGFETELYISARNDYFAVAAYDVKGKCLGVSESHHWSNGTSTGVGMKCSGVTLVDHTSSIVGLVLIASMAIYLLIRKRTRLQIVHLMRRGSQVLFYPSDHESVYDSPSINEKTAVLMSPSMKHMQSPLLRQKF</sequence>
<evidence type="ECO:0000313" key="4">
    <source>
        <dbReference type="Proteomes" id="UP000193467"/>
    </source>
</evidence>
<keyword evidence="1" id="KW-0812">Transmembrane</keyword>
<dbReference type="EMBL" id="MCGR01000003">
    <property type="protein sequence ID" value="ORY90641.1"/>
    <property type="molecule type" value="Genomic_DNA"/>
</dbReference>
<dbReference type="Proteomes" id="UP000193467">
    <property type="component" value="Unassembled WGS sequence"/>
</dbReference>
<dbReference type="STRING" id="106004.A0A1Y2G563"/>
<dbReference type="PANTHER" id="PTHR35340:SF5">
    <property type="entry name" value="ASST-DOMAIN-CONTAINING PROTEIN"/>
    <property type="match status" value="1"/>
</dbReference>
<feature type="signal peptide" evidence="2">
    <location>
        <begin position="1"/>
        <end position="38"/>
    </location>
</feature>
<evidence type="ECO:0000256" key="2">
    <source>
        <dbReference type="SAM" id="SignalP"/>
    </source>
</evidence>
<dbReference type="PANTHER" id="PTHR35340">
    <property type="entry name" value="PQQ ENZYME REPEAT PROTEIN-RELATED"/>
    <property type="match status" value="1"/>
</dbReference>
<dbReference type="InterPro" id="IPR039535">
    <property type="entry name" value="ASST-like"/>
</dbReference>
<gene>
    <name evidence="3" type="ORF">BCR35DRAFT_286819</name>
</gene>
<accession>A0A1Y2G563</accession>
<keyword evidence="2" id="KW-0732">Signal</keyword>
<dbReference type="OrthoDB" id="5427350at2759"/>
<proteinExistence type="predicted"/>
<evidence type="ECO:0000256" key="1">
    <source>
        <dbReference type="SAM" id="Phobius"/>
    </source>
</evidence>
<comment type="caution">
    <text evidence="3">The sequence shown here is derived from an EMBL/GenBank/DDBJ whole genome shotgun (WGS) entry which is preliminary data.</text>
</comment>
<reference evidence="3 4" key="1">
    <citation type="submission" date="2016-07" db="EMBL/GenBank/DDBJ databases">
        <title>Pervasive Adenine N6-methylation of Active Genes in Fungi.</title>
        <authorList>
            <consortium name="DOE Joint Genome Institute"/>
            <person name="Mondo S.J."/>
            <person name="Dannebaum R.O."/>
            <person name="Kuo R.C."/>
            <person name="Labutti K."/>
            <person name="Haridas S."/>
            <person name="Kuo A."/>
            <person name="Salamov A."/>
            <person name="Ahrendt S.R."/>
            <person name="Lipzen A."/>
            <person name="Sullivan W."/>
            <person name="Andreopoulos W.B."/>
            <person name="Clum A."/>
            <person name="Lindquist E."/>
            <person name="Daum C."/>
            <person name="Ramamoorthy G.K."/>
            <person name="Gryganskyi A."/>
            <person name="Culley D."/>
            <person name="Magnuson J.K."/>
            <person name="James T.Y."/>
            <person name="O'Malley M.A."/>
            <person name="Stajich J.E."/>
            <person name="Spatafora J.W."/>
            <person name="Visel A."/>
            <person name="Grigoriev I.V."/>
        </authorList>
    </citation>
    <scope>NUCLEOTIDE SEQUENCE [LARGE SCALE GENOMIC DNA]</scope>
    <source>
        <strain evidence="3 4">62-1032</strain>
    </source>
</reference>